<gene>
    <name evidence="2" type="ORF">NXS09_09440</name>
</gene>
<evidence type="ECO:0000256" key="1">
    <source>
        <dbReference type="SAM" id="SignalP"/>
    </source>
</evidence>
<dbReference type="Proteomes" id="UP001166947">
    <property type="component" value="Unassembled WGS sequence"/>
</dbReference>
<dbReference type="RefSeq" id="WP_259292274.1">
    <property type="nucleotide sequence ID" value="NZ_JANUXW010000010.1"/>
</dbReference>
<dbReference type="Pfam" id="PF08816">
    <property type="entry name" value="Ivy"/>
    <property type="match status" value="1"/>
</dbReference>
<accession>A0ABT2FGN6</accession>
<protein>
    <submittedName>
        <fullName evidence="2">Ivy family c-type lysozyme inhibitor</fullName>
    </submittedName>
</protein>
<keyword evidence="1" id="KW-0732">Signal</keyword>
<dbReference type="InterPro" id="IPR036501">
    <property type="entry name" value="Inhibitor_vert_lysozyme_sf"/>
</dbReference>
<dbReference type="Gene3D" id="3.40.1420.10">
    <property type="entry name" value="Inhibitor of vertebrate lysozyme"/>
    <property type="match status" value="1"/>
</dbReference>
<dbReference type="SUPFAM" id="SSF89872">
    <property type="entry name" value="Inhibitor of vertebrate lysozyme, Ivy"/>
    <property type="match status" value="1"/>
</dbReference>
<proteinExistence type="predicted"/>
<evidence type="ECO:0000313" key="2">
    <source>
        <dbReference type="EMBL" id="MCS4534513.1"/>
    </source>
</evidence>
<keyword evidence="3" id="KW-1185">Reference proteome</keyword>
<comment type="caution">
    <text evidence="2">The sequence shown here is derived from an EMBL/GenBank/DDBJ whole genome shotgun (WGS) entry which is preliminary data.</text>
</comment>
<feature type="chain" id="PRO_5046821072" evidence="1">
    <location>
        <begin position="21"/>
        <end position="160"/>
    </location>
</feature>
<organism evidence="2 3">
    <name type="scientific">Neisseria montereyensis</name>
    <dbReference type="NCBI Taxonomy" id="2973938"/>
    <lineage>
        <taxon>Bacteria</taxon>
        <taxon>Pseudomonadati</taxon>
        <taxon>Pseudomonadota</taxon>
        <taxon>Betaproteobacteria</taxon>
        <taxon>Neisseriales</taxon>
        <taxon>Neisseriaceae</taxon>
        <taxon>Neisseria</taxon>
    </lineage>
</organism>
<reference evidence="2" key="1">
    <citation type="submission" date="2022-08" db="EMBL/GenBank/DDBJ databases">
        <authorList>
            <person name="Volokhov D.V."/>
            <person name="Furtak V.A."/>
            <person name="Zagorodnyaya T.A."/>
        </authorList>
    </citation>
    <scope>NUCLEOTIDE SEQUENCE</scope>
    <source>
        <strain evidence="2">CSL10203-ORH2</strain>
    </source>
</reference>
<reference evidence="2" key="2">
    <citation type="journal article" date="2023" name="Curr. Microbiol.">
        <title>Neisseria montereyensis sp. nov., Isolated from Oropharynx of California Sea Lion (Zalophus californianus): Genomic, Phylogenetic, and Phenotypic Study.</title>
        <authorList>
            <person name="Volokhov D.V."/>
            <person name="Zagorodnyaya T.A."/>
            <person name="Furtak V.A."/>
            <person name="Nattanmai G."/>
            <person name="Randall L."/>
            <person name="Jose S."/>
            <person name="Gao Y."/>
            <person name="Gulland F.M."/>
            <person name="Eisenberg T."/>
            <person name="Delmonte P."/>
            <person name="Blom J."/>
            <person name="Mitchell K.K."/>
        </authorList>
    </citation>
    <scope>NUCLEOTIDE SEQUENCE</scope>
    <source>
        <strain evidence="2">CSL10203-ORH2</strain>
    </source>
</reference>
<sequence>MKKEWIIFSFCLVLSTSLYAATQTASAAKRQATTEESVYLSDLLKKQPYANLWKTTVWDKVPDQKDPKFSWLKDGGTTTPATTAKIGYETYHKIEGCKPHSCAGDDEVLVLMNNKKVMALQLYTQSKGNVTNGQKLEKMYGSPTTLEQRYFDAWKKNFGH</sequence>
<feature type="signal peptide" evidence="1">
    <location>
        <begin position="1"/>
        <end position="20"/>
    </location>
</feature>
<evidence type="ECO:0000313" key="3">
    <source>
        <dbReference type="Proteomes" id="UP001166947"/>
    </source>
</evidence>
<dbReference type="EMBL" id="JANUXW010000010">
    <property type="protein sequence ID" value="MCS4534513.1"/>
    <property type="molecule type" value="Genomic_DNA"/>
</dbReference>
<name>A0ABT2FGN6_9NEIS</name>